<dbReference type="Proteomes" id="UP000615755">
    <property type="component" value="Unassembled WGS sequence"/>
</dbReference>
<name>A0ABR9EIG5_9GAMM</name>
<dbReference type="EMBL" id="AQGV01000015">
    <property type="protein sequence ID" value="MBE0370719.1"/>
    <property type="molecule type" value="Genomic_DNA"/>
</dbReference>
<sequence length="171" mass="19543">MKWIVFFILSVITAHQALASNARFTPSTCEKLAYKRAILITQIDKSSPQSKQFSVQEQRIFVLLQRHCSHSNANSELRLALPDDELLASPIDGMTYAGKMFSNDKKQRQWQKFYSIPSRCKVKNSSLDDFVWCSNNKGKQKRLFELYLLNDEDLAVSTNGYSLVAAKISNQ</sequence>
<evidence type="ECO:0000313" key="2">
    <source>
        <dbReference type="EMBL" id="MBE0370719.1"/>
    </source>
</evidence>
<proteinExistence type="predicted"/>
<keyword evidence="3" id="KW-1185">Reference proteome</keyword>
<evidence type="ECO:0000313" key="3">
    <source>
        <dbReference type="Proteomes" id="UP000615755"/>
    </source>
</evidence>
<evidence type="ECO:0008006" key="4">
    <source>
        <dbReference type="Google" id="ProtNLM"/>
    </source>
</evidence>
<comment type="caution">
    <text evidence="2">The sequence shown here is derived from an EMBL/GenBank/DDBJ whole genome shotgun (WGS) entry which is preliminary data.</text>
</comment>
<organism evidence="2 3">
    <name type="scientific">Pseudoalteromonas aurantia 208</name>
    <dbReference type="NCBI Taxonomy" id="1314867"/>
    <lineage>
        <taxon>Bacteria</taxon>
        <taxon>Pseudomonadati</taxon>
        <taxon>Pseudomonadota</taxon>
        <taxon>Gammaproteobacteria</taxon>
        <taxon>Alteromonadales</taxon>
        <taxon>Pseudoalteromonadaceae</taxon>
        <taxon>Pseudoalteromonas</taxon>
    </lineage>
</organism>
<feature type="chain" id="PRO_5047092096" description="Orphan protein" evidence="1">
    <location>
        <begin position="20"/>
        <end position="171"/>
    </location>
</feature>
<dbReference type="RefSeq" id="WP_192509774.1">
    <property type="nucleotide sequence ID" value="NZ_AQGV01000015.1"/>
</dbReference>
<accession>A0ABR9EIG5</accession>
<feature type="signal peptide" evidence="1">
    <location>
        <begin position="1"/>
        <end position="19"/>
    </location>
</feature>
<reference evidence="2 3" key="1">
    <citation type="submission" date="2015-03" db="EMBL/GenBank/DDBJ databases">
        <title>Genome sequence of Pseudoalteromonas aurantia.</title>
        <authorList>
            <person name="Xie B.-B."/>
            <person name="Rong J.-C."/>
            <person name="Qin Q.-L."/>
            <person name="Zhang Y.-Z."/>
        </authorList>
    </citation>
    <scope>NUCLEOTIDE SEQUENCE [LARGE SCALE GENOMIC DNA]</scope>
    <source>
        <strain evidence="2 3">208</strain>
    </source>
</reference>
<keyword evidence="1" id="KW-0732">Signal</keyword>
<evidence type="ECO:0000256" key="1">
    <source>
        <dbReference type="SAM" id="SignalP"/>
    </source>
</evidence>
<gene>
    <name evidence="2" type="ORF">PAUR_b0809</name>
</gene>
<protein>
    <recommendedName>
        <fullName evidence="4">Orphan protein</fullName>
    </recommendedName>
</protein>